<protein>
    <submittedName>
        <fullName evidence="2">Uncharacterized protein</fullName>
    </submittedName>
</protein>
<comment type="caution">
    <text evidence="2">The sequence shown here is derived from an EMBL/GenBank/DDBJ whole genome shotgun (WGS) entry which is preliminary data.</text>
</comment>
<evidence type="ECO:0000256" key="1">
    <source>
        <dbReference type="SAM" id="MobiDB-lite"/>
    </source>
</evidence>
<proteinExistence type="predicted"/>
<organism evidence="2 3">
    <name type="scientific">Mucuna pruriens</name>
    <name type="common">Velvet bean</name>
    <name type="synonym">Dolichos pruriens</name>
    <dbReference type="NCBI Taxonomy" id="157652"/>
    <lineage>
        <taxon>Eukaryota</taxon>
        <taxon>Viridiplantae</taxon>
        <taxon>Streptophyta</taxon>
        <taxon>Embryophyta</taxon>
        <taxon>Tracheophyta</taxon>
        <taxon>Spermatophyta</taxon>
        <taxon>Magnoliopsida</taxon>
        <taxon>eudicotyledons</taxon>
        <taxon>Gunneridae</taxon>
        <taxon>Pentapetalae</taxon>
        <taxon>rosids</taxon>
        <taxon>fabids</taxon>
        <taxon>Fabales</taxon>
        <taxon>Fabaceae</taxon>
        <taxon>Papilionoideae</taxon>
        <taxon>50 kb inversion clade</taxon>
        <taxon>NPAAA clade</taxon>
        <taxon>indigoferoid/millettioid clade</taxon>
        <taxon>Phaseoleae</taxon>
        <taxon>Mucuna</taxon>
    </lineage>
</organism>
<dbReference type="Proteomes" id="UP000257109">
    <property type="component" value="Unassembled WGS sequence"/>
</dbReference>
<feature type="non-terminal residue" evidence="2">
    <location>
        <position position="1"/>
    </location>
</feature>
<dbReference type="AlphaFoldDB" id="A0A371GU04"/>
<feature type="region of interest" description="Disordered" evidence="1">
    <location>
        <begin position="23"/>
        <end position="67"/>
    </location>
</feature>
<reference evidence="2" key="1">
    <citation type="submission" date="2018-05" db="EMBL/GenBank/DDBJ databases">
        <title>Draft genome of Mucuna pruriens seed.</title>
        <authorList>
            <person name="Nnadi N.E."/>
            <person name="Vos R."/>
            <person name="Hasami M.H."/>
            <person name="Devisetty U.K."/>
            <person name="Aguiy J.C."/>
        </authorList>
    </citation>
    <scope>NUCLEOTIDE SEQUENCE [LARGE SCALE GENOMIC DNA]</scope>
    <source>
        <strain evidence="2">JCA_2017</strain>
    </source>
</reference>
<gene>
    <name evidence="2" type="ORF">CR513_23633</name>
</gene>
<name>A0A371GU04_MUCPR</name>
<feature type="compositionally biased region" description="Basic and acidic residues" evidence="1">
    <location>
        <begin position="25"/>
        <end position="51"/>
    </location>
</feature>
<evidence type="ECO:0000313" key="2">
    <source>
        <dbReference type="EMBL" id="RDX94028.1"/>
    </source>
</evidence>
<dbReference type="EMBL" id="QJKJ01004471">
    <property type="protein sequence ID" value="RDX94028.1"/>
    <property type="molecule type" value="Genomic_DNA"/>
</dbReference>
<accession>A0A371GU04</accession>
<sequence length="195" mass="23251">MTHDEVTDRFTFEYMVQKVILKPLSPREKTKNERKERGKIKEKSLREEQKNGKRKKDSPCPYERSEKNDVGEELWMKEFEERIPREIPHDFYSPRTFISLKNTSAMKPKWELDMNIDMEVMDMLRGLKEHGTKAKESPIHKSAHLTNKERHEDDLQEGLKTMEATALEGPMTRGTPRKLQEEFVFNVDPRFHYKI</sequence>
<evidence type="ECO:0000313" key="3">
    <source>
        <dbReference type="Proteomes" id="UP000257109"/>
    </source>
</evidence>
<keyword evidence="3" id="KW-1185">Reference proteome</keyword>